<dbReference type="PANTHER" id="PTHR23523:SF2">
    <property type="entry name" value="2-NITROIMIDAZOLE TRANSPORTER"/>
    <property type="match status" value="1"/>
</dbReference>
<dbReference type="InterPro" id="IPR036259">
    <property type="entry name" value="MFS_trans_sf"/>
</dbReference>
<dbReference type="GO" id="GO:0022857">
    <property type="term" value="F:transmembrane transporter activity"/>
    <property type="evidence" value="ECO:0007669"/>
    <property type="project" value="InterPro"/>
</dbReference>
<dbReference type="InterPro" id="IPR011701">
    <property type="entry name" value="MFS"/>
</dbReference>
<feature type="transmembrane region" description="Helical" evidence="1">
    <location>
        <begin position="20"/>
        <end position="39"/>
    </location>
</feature>
<dbReference type="Gene3D" id="1.20.1250.20">
    <property type="entry name" value="MFS general substrate transporter like domains"/>
    <property type="match status" value="1"/>
</dbReference>
<dbReference type="RefSeq" id="WP_058889895.1">
    <property type="nucleotide sequence ID" value="NZ_LQBL01000002.1"/>
</dbReference>
<dbReference type="SUPFAM" id="SSF103473">
    <property type="entry name" value="MFS general substrate transporter"/>
    <property type="match status" value="1"/>
</dbReference>
<keyword evidence="3" id="KW-1185">Reference proteome</keyword>
<comment type="caution">
    <text evidence="2">The sequence shown here is derived from an EMBL/GenBank/DDBJ whole genome shotgun (WGS) entry which is preliminary data.</text>
</comment>
<accession>A0A0W8IHI2</accession>
<reference evidence="2 3" key="1">
    <citation type="submission" date="2015-12" db="EMBL/GenBank/DDBJ databases">
        <title>Serinicoccus chungangenesis strain CD08_5 genome sequencing and assembly.</title>
        <authorList>
            <person name="Chander A.M."/>
            <person name="Kaur G."/>
            <person name="Nair G.R."/>
            <person name="Dhawan D.K."/>
            <person name="Kochhar R.K."/>
            <person name="Mayilraj S."/>
            <person name="Bhadada S.K."/>
        </authorList>
    </citation>
    <scope>NUCLEOTIDE SEQUENCE [LARGE SCALE GENOMIC DNA]</scope>
    <source>
        <strain evidence="2 3">CD08_5</strain>
    </source>
</reference>
<evidence type="ECO:0000313" key="3">
    <source>
        <dbReference type="Proteomes" id="UP000054837"/>
    </source>
</evidence>
<sequence>MTEEGRGVAGSPAARRAAPVGLLTLLAVALVSVNLRPGATSIGPVLAELEAGIGVSPAVAGVLTALPGLCFGLLGMAAVPLSRRWGLTGTICLGLGLVVAGLGLRVLTGSTVPFVVLSAVALGGMAVGNVLVPAWIKRQPGAGVRLMTIYSTGLTVGGASGAALSAPVAAAGPGWRGALGVWAGVALTALVAWLLVARRERGSLAPTGRGVATGRLVRSPTAVALTVLFGMQSMNAYVQFGWLPQIYRDAGLSATSAGLLTGSLTATGILGGLLMPTVIHRSRTLAPWMVAFGVLAVLGYAGLLVAPAALPWLWVALLGLSGWAFPTVIALLTARSRRPEVTAGLSGFVQPVGYLCAAAGPFLVGLLHSWTGDWQLVLVLLALSGVPLAVAGVRASRPVYVDDELDPPGVRSAAV</sequence>
<evidence type="ECO:0000256" key="1">
    <source>
        <dbReference type="SAM" id="Phobius"/>
    </source>
</evidence>
<dbReference type="AlphaFoldDB" id="A0A0W8IHI2"/>
<feature type="transmembrane region" description="Helical" evidence="1">
    <location>
        <begin position="148"/>
        <end position="171"/>
    </location>
</feature>
<keyword evidence="1" id="KW-0812">Transmembrane</keyword>
<feature type="transmembrane region" description="Helical" evidence="1">
    <location>
        <begin position="114"/>
        <end position="136"/>
    </location>
</feature>
<organism evidence="2 3">
    <name type="scientific">Serinicoccus chungangensis</name>
    <dbReference type="NCBI Taxonomy" id="767452"/>
    <lineage>
        <taxon>Bacteria</taxon>
        <taxon>Bacillati</taxon>
        <taxon>Actinomycetota</taxon>
        <taxon>Actinomycetes</taxon>
        <taxon>Micrococcales</taxon>
        <taxon>Ornithinimicrobiaceae</taxon>
        <taxon>Serinicoccus</taxon>
    </lineage>
</organism>
<feature type="transmembrane region" description="Helical" evidence="1">
    <location>
        <begin position="374"/>
        <end position="393"/>
    </location>
</feature>
<keyword evidence="1" id="KW-1133">Transmembrane helix</keyword>
<evidence type="ECO:0000313" key="2">
    <source>
        <dbReference type="EMBL" id="KUG59420.1"/>
    </source>
</evidence>
<dbReference type="EMBL" id="LQBL01000002">
    <property type="protein sequence ID" value="KUG59420.1"/>
    <property type="molecule type" value="Genomic_DNA"/>
</dbReference>
<keyword evidence="1" id="KW-0472">Membrane</keyword>
<dbReference type="InterPro" id="IPR052524">
    <property type="entry name" value="MFS_Cyanate_Porter"/>
</dbReference>
<protein>
    <submittedName>
        <fullName evidence="2">Cyanate permease</fullName>
    </submittedName>
</protein>
<dbReference type="OrthoDB" id="5317164at2"/>
<feature type="transmembrane region" description="Helical" evidence="1">
    <location>
        <begin position="86"/>
        <end position="108"/>
    </location>
</feature>
<feature type="transmembrane region" description="Helical" evidence="1">
    <location>
        <begin position="285"/>
        <end position="306"/>
    </location>
</feature>
<feature type="transmembrane region" description="Helical" evidence="1">
    <location>
        <begin position="250"/>
        <end position="273"/>
    </location>
</feature>
<dbReference type="Proteomes" id="UP000054837">
    <property type="component" value="Unassembled WGS sequence"/>
</dbReference>
<feature type="transmembrane region" description="Helical" evidence="1">
    <location>
        <begin position="51"/>
        <end position="74"/>
    </location>
</feature>
<feature type="transmembrane region" description="Helical" evidence="1">
    <location>
        <begin position="312"/>
        <end position="333"/>
    </location>
</feature>
<gene>
    <name evidence="2" type="ORF">AVL62_07050</name>
</gene>
<feature type="transmembrane region" description="Helical" evidence="1">
    <location>
        <begin position="177"/>
        <end position="196"/>
    </location>
</feature>
<feature type="transmembrane region" description="Helical" evidence="1">
    <location>
        <begin position="345"/>
        <end position="368"/>
    </location>
</feature>
<feature type="transmembrane region" description="Helical" evidence="1">
    <location>
        <begin position="216"/>
        <end position="238"/>
    </location>
</feature>
<proteinExistence type="predicted"/>
<name>A0A0W8IHI2_9MICO</name>
<dbReference type="PANTHER" id="PTHR23523">
    <property type="match status" value="1"/>
</dbReference>
<dbReference type="STRING" id="767452.AVL62_07050"/>
<dbReference type="Pfam" id="PF07690">
    <property type="entry name" value="MFS_1"/>
    <property type="match status" value="1"/>
</dbReference>